<protein>
    <submittedName>
        <fullName evidence="1">Uncharacterized protein</fullName>
    </submittedName>
</protein>
<proteinExistence type="predicted"/>
<evidence type="ECO:0000313" key="2">
    <source>
        <dbReference type="Proteomes" id="UP000076502"/>
    </source>
</evidence>
<gene>
    <name evidence="1" type="ORF">WN55_05435</name>
</gene>
<dbReference type="AlphaFoldDB" id="A0A154P0F7"/>
<keyword evidence="2" id="KW-1185">Reference proteome</keyword>
<evidence type="ECO:0000313" key="1">
    <source>
        <dbReference type="EMBL" id="KZC05405.1"/>
    </source>
</evidence>
<accession>A0A154P0F7</accession>
<sequence length="59" mass="6670">MESAGKDAEARHNRVDTTLSHPIRPGYRNYVPSFILMITWGTALNVDHPLAVDHFYCLA</sequence>
<dbReference type="Proteomes" id="UP000076502">
    <property type="component" value="Unassembled WGS sequence"/>
</dbReference>
<reference evidence="1 2" key="1">
    <citation type="submission" date="2015-07" db="EMBL/GenBank/DDBJ databases">
        <title>The genome of Dufourea novaeangliae.</title>
        <authorList>
            <person name="Pan H."/>
            <person name="Kapheim K."/>
        </authorList>
    </citation>
    <scope>NUCLEOTIDE SEQUENCE [LARGE SCALE GENOMIC DNA]</scope>
    <source>
        <strain evidence="1">0120121106</strain>
        <tissue evidence="1">Whole body</tissue>
    </source>
</reference>
<name>A0A154P0F7_DUFNO</name>
<organism evidence="1 2">
    <name type="scientific">Dufourea novaeangliae</name>
    <name type="common">Sweat bee</name>
    <dbReference type="NCBI Taxonomy" id="178035"/>
    <lineage>
        <taxon>Eukaryota</taxon>
        <taxon>Metazoa</taxon>
        <taxon>Ecdysozoa</taxon>
        <taxon>Arthropoda</taxon>
        <taxon>Hexapoda</taxon>
        <taxon>Insecta</taxon>
        <taxon>Pterygota</taxon>
        <taxon>Neoptera</taxon>
        <taxon>Endopterygota</taxon>
        <taxon>Hymenoptera</taxon>
        <taxon>Apocrita</taxon>
        <taxon>Aculeata</taxon>
        <taxon>Apoidea</taxon>
        <taxon>Anthophila</taxon>
        <taxon>Halictidae</taxon>
        <taxon>Rophitinae</taxon>
        <taxon>Dufourea</taxon>
    </lineage>
</organism>
<dbReference type="EMBL" id="KQ434791">
    <property type="protein sequence ID" value="KZC05405.1"/>
    <property type="molecule type" value="Genomic_DNA"/>
</dbReference>